<organism evidence="9 10">
    <name type="scientific">Rhizobium miluonense</name>
    <dbReference type="NCBI Taxonomy" id="411945"/>
    <lineage>
        <taxon>Bacteria</taxon>
        <taxon>Pseudomonadati</taxon>
        <taxon>Pseudomonadota</taxon>
        <taxon>Alphaproteobacteria</taxon>
        <taxon>Hyphomicrobiales</taxon>
        <taxon>Rhizobiaceae</taxon>
        <taxon>Rhizobium/Agrobacterium group</taxon>
        <taxon>Rhizobium</taxon>
    </lineage>
</organism>
<dbReference type="Pfam" id="PF05977">
    <property type="entry name" value="MFS_3"/>
    <property type="match status" value="1"/>
</dbReference>
<dbReference type="STRING" id="411945.GA0061102_101656"/>
<name>A0A1C3VQP4_9HYPH</name>
<keyword evidence="5 7" id="KW-1133">Transmembrane helix</keyword>
<evidence type="ECO:0000313" key="9">
    <source>
        <dbReference type="EMBL" id="SCB29794.1"/>
    </source>
</evidence>
<dbReference type="AlphaFoldDB" id="A0A1C3VQP4"/>
<feature type="transmembrane region" description="Helical" evidence="7">
    <location>
        <begin position="83"/>
        <end position="101"/>
    </location>
</feature>
<evidence type="ECO:0000256" key="1">
    <source>
        <dbReference type="ARBA" id="ARBA00004651"/>
    </source>
</evidence>
<evidence type="ECO:0000256" key="4">
    <source>
        <dbReference type="ARBA" id="ARBA00022692"/>
    </source>
</evidence>
<dbReference type="InterPro" id="IPR036259">
    <property type="entry name" value="MFS_trans_sf"/>
</dbReference>
<keyword evidence="10" id="KW-1185">Reference proteome</keyword>
<keyword evidence="6 7" id="KW-0472">Membrane</keyword>
<gene>
    <name evidence="9" type="ORF">GA0061102_101656</name>
</gene>
<feature type="transmembrane region" description="Helical" evidence="7">
    <location>
        <begin position="287"/>
        <end position="306"/>
    </location>
</feature>
<evidence type="ECO:0000313" key="10">
    <source>
        <dbReference type="Proteomes" id="UP000199435"/>
    </source>
</evidence>
<dbReference type="PANTHER" id="PTHR23513">
    <property type="entry name" value="INTEGRAL MEMBRANE EFFLUX PROTEIN-RELATED"/>
    <property type="match status" value="1"/>
</dbReference>
<feature type="transmembrane region" description="Helical" evidence="7">
    <location>
        <begin position="223"/>
        <end position="248"/>
    </location>
</feature>
<dbReference type="Proteomes" id="UP000199435">
    <property type="component" value="Unassembled WGS sequence"/>
</dbReference>
<keyword evidence="2" id="KW-0813">Transport</keyword>
<dbReference type="OrthoDB" id="7283966at2"/>
<dbReference type="InterPro" id="IPR010290">
    <property type="entry name" value="TM_effector"/>
</dbReference>
<reference evidence="10" key="1">
    <citation type="submission" date="2016-08" db="EMBL/GenBank/DDBJ databases">
        <authorList>
            <person name="Varghese N."/>
            <person name="Submissions Spin"/>
        </authorList>
    </citation>
    <scope>NUCLEOTIDE SEQUENCE [LARGE SCALE GENOMIC DNA]</scope>
    <source>
        <strain evidence="10">HAMBI 2971</strain>
    </source>
</reference>
<evidence type="ECO:0000256" key="3">
    <source>
        <dbReference type="ARBA" id="ARBA00022475"/>
    </source>
</evidence>
<evidence type="ECO:0000256" key="5">
    <source>
        <dbReference type="ARBA" id="ARBA00022989"/>
    </source>
</evidence>
<dbReference type="PROSITE" id="PS50850">
    <property type="entry name" value="MFS"/>
    <property type="match status" value="1"/>
</dbReference>
<feature type="transmembrane region" description="Helical" evidence="7">
    <location>
        <begin position="260"/>
        <end position="280"/>
    </location>
</feature>
<dbReference type="CDD" id="cd06173">
    <property type="entry name" value="MFS_MefA_like"/>
    <property type="match status" value="1"/>
</dbReference>
<evidence type="ECO:0000256" key="2">
    <source>
        <dbReference type="ARBA" id="ARBA00022448"/>
    </source>
</evidence>
<proteinExistence type="predicted"/>
<feature type="transmembrane region" description="Helical" evidence="7">
    <location>
        <begin position="50"/>
        <end position="71"/>
    </location>
</feature>
<keyword evidence="3" id="KW-1003">Cell membrane</keyword>
<feature type="transmembrane region" description="Helical" evidence="7">
    <location>
        <begin position="312"/>
        <end position="330"/>
    </location>
</feature>
<dbReference type="Gene3D" id="1.20.1250.20">
    <property type="entry name" value="MFS general substrate transporter like domains"/>
    <property type="match status" value="1"/>
</dbReference>
<accession>A0A1C3VQP4</accession>
<dbReference type="PANTHER" id="PTHR23513:SF9">
    <property type="entry name" value="ENTEROBACTIN EXPORTER ENTS"/>
    <property type="match status" value="1"/>
</dbReference>
<evidence type="ECO:0000256" key="6">
    <source>
        <dbReference type="ARBA" id="ARBA00023136"/>
    </source>
</evidence>
<feature type="transmembrane region" description="Helical" evidence="7">
    <location>
        <begin position="175"/>
        <end position="194"/>
    </location>
</feature>
<protein>
    <submittedName>
        <fullName evidence="9">Predicted arabinose efflux permease, MFS family</fullName>
    </submittedName>
</protein>
<dbReference type="EMBL" id="FMAH01000016">
    <property type="protein sequence ID" value="SCB29794.1"/>
    <property type="molecule type" value="Genomic_DNA"/>
</dbReference>
<evidence type="ECO:0000256" key="7">
    <source>
        <dbReference type="SAM" id="Phobius"/>
    </source>
</evidence>
<evidence type="ECO:0000259" key="8">
    <source>
        <dbReference type="PROSITE" id="PS50850"/>
    </source>
</evidence>
<dbReference type="SUPFAM" id="SSF103473">
    <property type="entry name" value="MFS general substrate transporter"/>
    <property type="match status" value="1"/>
</dbReference>
<dbReference type="InterPro" id="IPR020846">
    <property type="entry name" value="MFS_dom"/>
</dbReference>
<dbReference type="RefSeq" id="WP_092849632.1">
    <property type="nucleotide sequence ID" value="NZ_FMAH01000016.1"/>
</dbReference>
<feature type="transmembrane region" description="Helical" evidence="7">
    <location>
        <begin position="372"/>
        <end position="395"/>
    </location>
</feature>
<sequence>MSFAASGDRFAAFRHIAYTYFFFARFLTAFATQIVSVSVGWQMYDHTGNPAYLGLIGLVQFLPSLLLILVTGTVADRYNRRRVAAICIFVGMLCTAALLFLTVSGTFAPLPVFMILAVFGVERAFMTPSMQSLAPNLIPPQDLSNAVTWNSMSWDAAAVLGPVAGGLLYGVSASASYTVAVMFLAAGSILTFLIPKPHQRAAQQSKSMNEILAGFRFIWSEKVVLGAVSLDLFAVLLGGAVALMPVYARDVLTLGPWGLGLLRAAPSFGAIAMGLFLATYPIRHRAGLYMFVGVALFGVGTLVFGISHTPWLSIAALAVMGASDLISVYVRETLITLWTPDHVRGRVNAVNMVFVGASNELGEFRAGIMAHYFGAIPAVVIGGLGTLTVAILWAAGFPQLRQIDSLNAPDRKGEPQPA</sequence>
<dbReference type="GO" id="GO:0022857">
    <property type="term" value="F:transmembrane transporter activity"/>
    <property type="evidence" value="ECO:0007669"/>
    <property type="project" value="InterPro"/>
</dbReference>
<feature type="domain" description="Major facilitator superfamily (MFS) profile" evidence="8">
    <location>
        <begin position="17"/>
        <end position="401"/>
    </location>
</feature>
<keyword evidence="4 7" id="KW-0812">Transmembrane</keyword>
<feature type="transmembrane region" description="Helical" evidence="7">
    <location>
        <begin position="20"/>
        <end position="44"/>
    </location>
</feature>
<dbReference type="GO" id="GO:0005886">
    <property type="term" value="C:plasma membrane"/>
    <property type="evidence" value="ECO:0007669"/>
    <property type="project" value="UniProtKB-SubCell"/>
</dbReference>
<comment type="subcellular location">
    <subcellularLocation>
        <location evidence="1">Cell membrane</location>
        <topology evidence="1">Multi-pass membrane protein</topology>
    </subcellularLocation>
</comment>